<reference evidence="2" key="1">
    <citation type="journal article" date="2019" name="Int. J. Syst. Evol. Microbiol.">
        <title>The Global Catalogue of Microorganisms (GCM) 10K type strain sequencing project: providing services to taxonomists for standard genome sequencing and annotation.</title>
        <authorList>
            <consortium name="The Broad Institute Genomics Platform"/>
            <consortium name="The Broad Institute Genome Sequencing Center for Infectious Disease"/>
            <person name="Wu L."/>
            <person name="Ma J."/>
        </authorList>
    </citation>
    <scope>NUCLEOTIDE SEQUENCE [LARGE SCALE GENOMIC DNA]</scope>
    <source>
        <strain evidence="2">CGMCC 1.12477</strain>
    </source>
</reference>
<comment type="caution">
    <text evidence="1">The sequence shown here is derived from an EMBL/GenBank/DDBJ whole genome shotgun (WGS) entry which is preliminary data.</text>
</comment>
<evidence type="ECO:0000313" key="2">
    <source>
        <dbReference type="Proteomes" id="UP001597186"/>
    </source>
</evidence>
<name>A0ABW4EHS1_9RHOB</name>
<dbReference type="RefSeq" id="WP_379917628.1">
    <property type="nucleotide sequence ID" value="NZ_JBHUDD010000149.1"/>
</dbReference>
<protein>
    <submittedName>
        <fullName evidence="1">2-dehydro-3-deoxygalactonokinase</fullName>
    </submittedName>
</protein>
<dbReference type="InterPro" id="IPR007729">
    <property type="entry name" value="DGOK"/>
</dbReference>
<dbReference type="Gene3D" id="3.30.420.310">
    <property type="entry name" value="2-keto-3-deoxy-galactonokinase, C-terminal domain"/>
    <property type="match status" value="1"/>
</dbReference>
<sequence>MARIVAVETGTDRMLWRVSDGVATAVDSGQPDLTVSDAQPAQGFPCALAGFGPLTQTSPPDHLPALARLMTSGAVADSPNWDGVVLVIGTDSAHWTHVSTSEAISTLGTVTPRLAGMLTASGLLDQTAMEATLSRPERLATALYSTPNDALSHLIGADLAAAKRWWLGQQIRIIGTGALAQGFADALITQGAPIIQTDPASATARGLVALMAA</sequence>
<dbReference type="Pfam" id="PF05035">
    <property type="entry name" value="DGOK"/>
    <property type="match status" value="1"/>
</dbReference>
<evidence type="ECO:0000313" key="1">
    <source>
        <dbReference type="EMBL" id="MFD1510945.1"/>
    </source>
</evidence>
<organism evidence="1 2">
    <name type="scientific">Lacimonas salitolerans</name>
    <dbReference type="NCBI Taxonomy" id="1323750"/>
    <lineage>
        <taxon>Bacteria</taxon>
        <taxon>Pseudomonadati</taxon>
        <taxon>Pseudomonadota</taxon>
        <taxon>Alphaproteobacteria</taxon>
        <taxon>Rhodobacterales</taxon>
        <taxon>Paracoccaceae</taxon>
        <taxon>Lacimonas</taxon>
    </lineage>
</organism>
<proteinExistence type="predicted"/>
<gene>
    <name evidence="1" type="ORF">ACFTOW_16290</name>
</gene>
<dbReference type="InterPro" id="IPR042257">
    <property type="entry name" value="DGOK_C"/>
</dbReference>
<accession>A0ABW4EHS1</accession>
<keyword evidence="2" id="KW-1185">Reference proteome</keyword>
<dbReference type="Proteomes" id="UP001597186">
    <property type="component" value="Unassembled WGS sequence"/>
</dbReference>
<dbReference type="EMBL" id="JBHUDD010000149">
    <property type="protein sequence ID" value="MFD1510945.1"/>
    <property type="molecule type" value="Genomic_DNA"/>
</dbReference>